<dbReference type="EMBL" id="JAUTIX010000002">
    <property type="protein sequence ID" value="MDP0397167.1"/>
    <property type="molecule type" value="Genomic_DNA"/>
</dbReference>
<dbReference type="Pfam" id="PF06197">
    <property type="entry name" value="DUF998"/>
    <property type="match status" value="1"/>
</dbReference>
<feature type="transmembrane region" description="Helical" evidence="1">
    <location>
        <begin position="73"/>
        <end position="96"/>
    </location>
</feature>
<keyword evidence="3" id="KW-1185">Reference proteome</keyword>
<keyword evidence="1" id="KW-0812">Transmembrane</keyword>
<feature type="transmembrane region" description="Helical" evidence="1">
    <location>
        <begin position="168"/>
        <end position="186"/>
    </location>
</feature>
<accession>A0AA90NB06</accession>
<proteinExistence type="predicted"/>
<feature type="transmembrane region" description="Helical" evidence="1">
    <location>
        <begin position="103"/>
        <end position="121"/>
    </location>
</feature>
<feature type="transmembrane region" description="Helical" evidence="1">
    <location>
        <begin position="141"/>
        <end position="161"/>
    </location>
</feature>
<protein>
    <submittedName>
        <fullName evidence="2">DUF998 domain-containing protein</fullName>
    </submittedName>
</protein>
<name>A0AA90NB06_9ACTN</name>
<evidence type="ECO:0000313" key="2">
    <source>
        <dbReference type="EMBL" id="MDP0397167.1"/>
    </source>
</evidence>
<keyword evidence="1" id="KW-1133">Transmembrane helix</keyword>
<dbReference type="AlphaFoldDB" id="A0AA90NB06"/>
<gene>
    <name evidence="2" type="ORF">Q7X28_04440</name>
</gene>
<dbReference type="InterPro" id="IPR009339">
    <property type="entry name" value="DUF998"/>
</dbReference>
<reference evidence="2" key="1">
    <citation type="submission" date="2023-08" db="EMBL/GenBank/DDBJ databases">
        <title>The draft genome of Tsukamurella strandjordii strain 050030.</title>
        <authorList>
            <person name="Zhao F."/>
            <person name="Feng Y."/>
            <person name="Zong Z."/>
        </authorList>
    </citation>
    <scope>NUCLEOTIDE SEQUENCE</scope>
    <source>
        <strain evidence="2">050030</strain>
    </source>
</reference>
<keyword evidence="1" id="KW-0472">Membrane</keyword>
<evidence type="ECO:0000256" key="1">
    <source>
        <dbReference type="SAM" id="Phobius"/>
    </source>
</evidence>
<sequence>MSPARTALAGCLLAASVLYFLAEVVVASRWPQPYSWTGNMISDLGVPECLGDMSRFGDLAVADRYICSPWHPVMNAAFVAVGLLGIAAAVALLPRIPRPWDRIVLALAAINGIALACVGLFPGSAGEFPGGPPVRTVVHPIAAYVEHVSGMALMAIAIVLLVPRRWDLAGVTALLFGISGLAALVIPWGNPIGPGGTERAAIDPFLWWRVAVGVALLVVAVRAGRANAASAQPD</sequence>
<organism evidence="2 3">
    <name type="scientific">Tsukamurella strandjordii</name>
    <dbReference type="NCBI Taxonomy" id="147577"/>
    <lineage>
        <taxon>Bacteria</taxon>
        <taxon>Bacillati</taxon>
        <taxon>Actinomycetota</taxon>
        <taxon>Actinomycetes</taxon>
        <taxon>Mycobacteriales</taxon>
        <taxon>Tsukamurellaceae</taxon>
        <taxon>Tsukamurella</taxon>
    </lineage>
</organism>
<feature type="transmembrane region" description="Helical" evidence="1">
    <location>
        <begin position="206"/>
        <end position="224"/>
    </location>
</feature>
<comment type="caution">
    <text evidence="2">The sequence shown here is derived from an EMBL/GenBank/DDBJ whole genome shotgun (WGS) entry which is preliminary data.</text>
</comment>
<dbReference type="RefSeq" id="WP_305110436.1">
    <property type="nucleotide sequence ID" value="NZ_JAUTIX010000002.1"/>
</dbReference>
<evidence type="ECO:0000313" key="3">
    <source>
        <dbReference type="Proteomes" id="UP001178281"/>
    </source>
</evidence>
<dbReference type="Proteomes" id="UP001178281">
    <property type="component" value="Unassembled WGS sequence"/>
</dbReference>